<feature type="region of interest" description="Disordered" evidence="1">
    <location>
        <begin position="237"/>
        <end position="261"/>
    </location>
</feature>
<organism evidence="2 3">
    <name type="scientific">Arenibacter antarcticus</name>
    <dbReference type="NCBI Taxonomy" id="2040469"/>
    <lineage>
        <taxon>Bacteria</taxon>
        <taxon>Pseudomonadati</taxon>
        <taxon>Bacteroidota</taxon>
        <taxon>Flavobacteriia</taxon>
        <taxon>Flavobacteriales</taxon>
        <taxon>Flavobacteriaceae</taxon>
        <taxon>Arenibacter</taxon>
    </lineage>
</organism>
<dbReference type="Proteomes" id="UP001597532">
    <property type="component" value="Unassembled WGS sequence"/>
</dbReference>
<reference evidence="3" key="1">
    <citation type="journal article" date="2019" name="Int. J. Syst. Evol. Microbiol.">
        <title>The Global Catalogue of Microorganisms (GCM) 10K type strain sequencing project: providing services to taxonomists for standard genome sequencing and annotation.</title>
        <authorList>
            <consortium name="The Broad Institute Genomics Platform"/>
            <consortium name="The Broad Institute Genome Sequencing Center for Infectious Disease"/>
            <person name="Wu L."/>
            <person name="Ma J."/>
        </authorList>
    </citation>
    <scope>NUCLEOTIDE SEQUENCE [LARGE SCALE GENOMIC DNA]</scope>
    <source>
        <strain evidence="3">KCTC 52924</strain>
    </source>
</reference>
<keyword evidence="3" id="KW-1185">Reference proteome</keyword>
<sequence length="440" mass="43179">IQGNDGPAGPQGLAGADGNDGADGAQGPTGADGAQGPAGADGNDGADGAQGIQGNDGPTGPSGADGNDGADGVQGPQGIQGNDGPAGPQGLAGIDGADGAQGPQGLQGIQGNDGPAGPQGLAGADGADGAQGPQGIQGNDGPAGPQGLAGADGADGAQGPQGIQGNDGPIGPTGADGAQGPQGPTGAVGPAGDPATDDQTLSTNGDPGDISISGGNTISLNVNDADFDPTNELQTLSQTGTDVTLSNGGGSISVADNDNDPTNEIQDASQVSYTNTTSGLAATNTQAAIDELAATSTDDQYDDEVLLRVPIDVDDAGKTVVTNETTIQEVIQAIAPITSKAARIFYPPSIAVDASSTGTGRKIDLHDQYITQFGSPMVSSNLAPTAIPTYANTELYYYVTHYDNSVFDNVSVDEFGEMTYDVIATPTDYNSLINVVFVVK</sequence>
<protein>
    <recommendedName>
        <fullName evidence="4">Collagen triple helix repeat-containing protein</fullName>
    </recommendedName>
</protein>
<dbReference type="PANTHER" id="PTHR24023">
    <property type="entry name" value="COLLAGEN ALPHA"/>
    <property type="match status" value="1"/>
</dbReference>
<evidence type="ECO:0000313" key="3">
    <source>
        <dbReference type="Proteomes" id="UP001597532"/>
    </source>
</evidence>
<accession>A0ABW5VKN3</accession>
<feature type="non-terminal residue" evidence="2">
    <location>
        <position position="1"/>
    </location>
</feature>
<dbReference type="Pfam" id="PF01391">
    <property type="entry name" value="Collagen"/>
    <property type="match status" value="2"/>
</dbReference>
<dbReference type="PANTHER" id="PTHR24023:SF1095">
    <property type="entry name" value="EGF-LIKE DOMAIN-CONTAINING PROTEIN"/>
    <property type="match status" value="1"/>
</dbReference>
<proteinExistence type="predicted"/>
<dbReference type="InterPro" id="IPR008160">
    <property type="entry name" value="Collagen"/>
</dbReference>
<gene>
    <name evidence="2" type="ORF">ACFS1K_17415</name>
</gene>
<feature type="compositionally biased region" description="Low complexity" evidence="1">
    <location>
        <begin position="113"/>
        <end position="161"/>
    </location>
</feature>
<feature type="compositionally biased region" description="Low complexity" evidence="1">
    <location>
        <begin position="13"/>
        <end position="56"/>
    </location>
</feature>
<evidence type="ECO:0008006" key="4">
    <source>
        <dbReference type="Google" id="ProtNLM"/>
    </source>
</evidence>
<comment type="caution">
    <text evidence="2">The sequence shown here is derived from an EMBL/GenBank/DDBJ whole genome shotgun (WGS) entry which is preliminary data.</text>
</comment>
<name>A0ABW5VKN3_9FLAO</name>
<feature type="compositionally biased region" description="Polar residues" evidence="1">
    <location>
        <begin position="237"/>
        <end position="246"/>
    </location>
</feature>
<feature type="region of interest" description="Disordered" evidence="1">
    <location>
        <begin position="1"/>
        <end position="217"/>
    </location>
</feature>
<dbReference type="InterPro" id="IPR050149">
    <property type="entry name" value="Collagen_superfamily"/>
</dbReference>
<evidence type="ECO:0000313" key="2">
    <source>
        <dbReference type="EMBL" id="MFD2791556.1"/>
    </source>
</evidence>
<dbReference type="EMBL" id="JBHUOK010000033">
    <property type="protein sequence ID" value="MFD2791556.1"/>
    <property type="molecule type" value="Genomic_DNA"/>
</dbReference>
<evidence type="ECO:0000256" key="1">
    <source>
        <dbReference type="SAM" id="MobiDB-lite"/>
    </source>
</evidence>